<evidence type="ECO:0000313" key="14">
    <source>
        <dbReference type="Proteomes" id="UP000182063"/>
    </source>
</evidence>
<dbReference type="InterPro" id="IPR041489">
    <property type="entry name" value="PDZ_6"/>
</dbReference>
<dbReference type="KEGG" id="sphj:BSL82_05480"/>
<dbReference type="Pfam" id="PF02163">
    <property type="entry name" value="Peptidase_M50"/>
    <property type="match status" value="1"/>
</dbReference>
<dbReference type="CDD" id="cd06163">
    <property type="entry name" value="S2P-M50_PDZ_RseP-like"/>
    <property type="match status" value="1"/>
</dbReference>
<keyword evidence="7 11" id="KW-0862">Zinc</keyword>
<evidence type="ECO:0000256" key="8">
    <source>
        <dbReference type="ARBA" id="ARBA00022989"/>
    </source>
</evidence>
<dbReference type="SUPFAM" id="SSF50156">
    <property type="entry name" value="PDZ domain-like"/>
    <property type="match status" value="1"/>
</dbReference>
<dbReference type="GO" id="GO:0016020">
    <property type="term" value="C:membrane"/>
    <property type="evidence" value="ECO:0007669"/>
    <property type="project" value="UniProtKB-SubCell"/>
</dbReference>
<keyword evidence="11" id="KW-0479">Metal-binding</keyword>
<feature type="transmembrane region" description="Helical" evidence="11">
    <location>
        <begin position="113"/>
        <end position="137"/>
    </location>
</feature>
<evidence type="ECO:0000256" key="2">
    <source>
        <dbReference type="ARBA" id="ARBA00004141"/>
    </source>
</evidence>
<gene>
    <name evidence="13" type="ORF">BSL82_05480</name>
</gene>
<keyword evidence="10 11" id="KW-0472">Membrane</keyword>
<dbReference type="GO" id="GO:0004222">
    <property type="term" value="F:metalloendopeptidase activity"/>
    <property type="evidence" value="ECO:0007669"/>
    <property type="project" value="InterPro"/>
</dbReference>
<evidence type="ECO:0000259" key="12">
    <source>
        <dbReference type="PROSITE" id="PS50106"/>
    </source>
</evidence>
<dbReference type="OrthoDB" id="9782003at2"/>
<evidence type="ECO:0000256" key="3">
    <source>
        <dbReference type="ARBA" id="ARBA00007931"/>
    </source>
</evidence>
<dbReference type="CDD" id="cd23081">
    <property type="entry name" value="cpPDZ_EcRseP-like"/>
    <property type="match status" value="1"/>
</dbReference>
<dbReference type="Proteomes" id="UP000182063">
    <property type="component" value="Chromosome"/>
</dbReference>
<keyword evidence="6 11" id="KW-0378">Hydrolase</keyword>
<organism evidence="13 14">
    <name type="scientific">Tardibacter chloracetimidivorans</name>
    <dbReference type="NCBI Taxonomy" id="1921510"/>
    <lineage>
        <taxon>Bacteria</taxon>
        <taxon>Pseudomonadati</taxon>
        <taxon>Pseudomonadota</taxon>
        <taxon>Alphaproteobacteria</taxon>
        <taxon>Sphingomonadales</taxon>
        <taxon>Sphingomonadaceae</taxon>
        <taxon>Tardibacter</taxon>
    </lineage>
</organism>
<evidence type="ECO:0000256" key="7">
    <source>
        <dbReference type="ARBA" id="ARBA00022833"/>
    </source>
</evidence>
<dbReference type="PANTHER" id="PTHR42837:SF2">
    <property type="entry name" value="MEMBRANE METALLOPROTEASE ARASP2, CHLOROPLASTIC-RELATED"/>
    <property type="match status" value="1"/>
</dbReference>
<dbReference type="Gene3D" id="2.30.42.10">
    <property type="match status" value="1"/>
</dbReference>
<feature type="transmembrane region" description="Helical" evidence="11">
    <location>
        <begin position="300"/>
        <end position="329"/>
    </location>
</feature>
<evidence type="ECO:0000256" key="4">
    <source>
        <dbReference type="ARBA" id="ARBA00022670"/>
    </source>
</evidence>
<evidence type="ECO:0000256" key="5">
    <source>
        <dbReference type="ARBA" id="ARBA00022692"/>
    </source>
</evidence>
<sequence length="379" mass="41333">MVEAAQPGLLLTLASFALVIGLLVFVHELGHYLAGRAFGVRADVFSIGFGRELFGWTDRRGTRWKVAVLPLGGYVKFAGDMSPASTPNAEWLSLPAEERAQTFQAKKLWQKSIIVLAGPASNFLFAILVFAGFFMAYGVPQTPAVVSQVIPGSAAERFGMLPGDRILSINGKGIDQFEEVADYIRLRPGEMADIRIVRNGDHEVLNVRFDAEEQVDRFGNRFRMGRLGIAPVERVVVEEPVGTVLAKSVTHTFNLVGMMIEGLEQVITGRRAVDELGGPIKIAQFAGQTASLGWEPLIEFMAFISINLGFINLLPVPMLDGGHLLFYAIEAVRRRPVKAKAQELAFLSGLALLVSLMLLVTLNDLSTLGLWEKLANLAG</sequence>
<dbReference type="GO" id="GO:0006508">
    <property type="term" value="P:proteolysis"/>
    <property type="evidence" value="ECO:0007669"/>
    <property type="project" value="UniProtKB-KW"/>
</dbReference>
<evidence type="ECO:0000256" key="1">
    <source>
        <dbReference type="ARBA" id="ARBA00001947"/>
    </source>
</evidence>
<name>A0A1L3ZT71_9SPHN</name>
<evidence type="ECO:0000256" key="9">
    <source>
        <dbReference type="ARBA" id="ARBA00023049"/>
    </source>
</evidence>
<reference evidence="14" key="1">
    <citation type="submission" date="2016-11" db="EMBL/GenBank/DDBJ databases">
        <title>Complete Genome Sequence of alachlor-degrading Sphingomonas sp. strain JJ-A5.</title>
        <authorList>
            <person name="Lee H."/>
            <person name="Ka J.-O."/>
        </authorList>
    </citation>
    <scope>NUCLEOTIDE SEQUENCE [LARGE SCALE GENOMIC DNA]</scope>
    <source>
        <strain evidence="14">JJ-A5</strain>
    </source>
</reference>
<keyword evidence="8 11" id="KW-1133">Transmembrane helix</keyword>
<dbReference type="PROSITE" id="PS50106">
    <property type="entry name" value="PDZ"/>
    <property type="match status" value="1"/>
</dbReference>
<dbReference type="Pfam" id="PF17820">
    <property type="entry name" value="PDZ_6"/>
    <property type="match status" value="1"/>
</dbReference>
<dbReference type="EC" id="3.4.24.-" evidence="11"/>
<dbReference type="InterPro" id="IPR008915">
    <property type="entry name" value="Peptidase_M50"/>
</dbReference>
<protein>
    <recommendedName>
        <fullName evidence="11">Zinc metalloprotease</fullName>
        <ecNumber evidence="11">3.4.24.-</ecNumber>
    </recommendedName>
</protein>
<evidence type="ECO:0000256" key="10">
    <source>
        <dbReference type="ARBA" id="ARBA00023136"/>
    </source>
</evidence>
<keyword evidence="4 13" id="KW-0645">Protease</keyword>
<accession>A0A1L3ZT71</accession>
<evidence type="ECO:0000313" key="13">
    <source>
        <dbReference type="EMBL" id="API58824.1"/>
    </source>
</evidence>
<dbReference type="RefSeq" id="WP_072596377.1">
    <property type="nucleotide sequence ID" value="NZ_CP018221.1"/>
</dbReference>
<dbReference type="InterPro" id="IPR036034">
    <property type="entry name" value="PDZ_sf"/>
</dbReference>
<feature type="transmembrane region" description="Helical" evidence="11">
    <location>
        <begin position="341"/>
        <end position="362"/>
    </location>
</feature>
<comment type="subcellular location">
    <subcellularLocation>
        <location evidence="2">Membrane</location>
        <topology evidence="2">Multi-pass membrane protein</topology>
    </subcellularLocation>
</comment>
<dbReference type="NCBIfam" id="TIGR00054">
    <property type="entry name" value="RIP metalloprotease RseP"/>
    <property type="match status" value="1"/>
</dbReference>
<dbReference type="EMBL" id="CP018221">
    <property type="protein sequence ID" value="API58824.1"/>
    <property type="molecule type" value="Genomic_DNA"/>
</dbReference>
<feature type="domain" description="PDZ" evidence="12">
    <location>
        <begin position="132"/>
        <end position="174"/>
    </location>
</feature>
<keyword evidence="9 11" id="KW-0482">Metalloprotease</keyword>
<dbReference type="SMART" id="SM00228">
    <property type="entry name" value="PDZ"/>
    <property type="match status" value="1"/>
</dbReference>
<feature type="transmembrane region" description="Helical" evidence="11">
    <location>
        <begin position="6"/>
        <end position="26"/>
    </location>
</feature>
<evidence type="ECO:0000256" key="11">
    <source>
        <dbReference type="RuleBase" id="RU362031"/>
    </source>
</evidence>
<dbReference type="InterPro" id="IPR004387">
    <property type="entry name" value="Pept_M50_Zn"/>
</dbReference>
<dbReference type="STRING" id="1921510.BSL82_05480"/>
<dbReference type="GO" id="GO:0046872">
    <property type="term" value="F:metal ion binding"/>
    <property type="evidence" value="ECO:0007669"/>
    <property type="project" value="UniProtKB-KW"/>
</dbReference>
<comment type="similarity">
    <text evidence="3 11">Belongs to the peptidase M50B family.</text>
</comment>
<keyword evidence="14" id="KW-1185">Reference proteome</keyword>
<proteinExistence type="inferred from homology"/>
<evidence type="ECO:0000256" key="6">
    <source>
        <dbReference type="ARBA" id="ARBA00022801"/>
    </source>
</evidence>
<dbReference type="InterPro" id="IPR001478">
    <property type="entry name" value="PDZ"/>
</dbReference>
<dbReference type="PANTHER" id="PTHR42837">
    <property type="entry name" value="REGULATOR OF SIGMA-E PROTEASE RSEP"/>
    <property type="match status" value="1"/>
</dbReference>
<keyword evidence="5 11" id="KW-0812">Transmembrane</keyword>
<dbReference type="AlphaFoldDB" id="A0A1L3ZT71"/>
<comment type="cofactor">
    <cofactor evidence="1 11">
        <name>Zn(2+)</name>
        <dbReference type="ChEBI" id="CHEBI:29105"/>
    </cofactor>
</comment>